<feature type="non-terminal residue" evidence="3">
    <location>
        <position position="263"/>
    </location>
</feature>
<feature type="domain" description="Glycoside-hydrolase family GH114 TIM-barrel" evidence="2">
    <location>
        <begin position="64"/>
        <end position="257"/>
    </location>
</feature>
<sequence length="263" mass="29077">MTCVATDDTAGRTAPAPPHRPRPPLRAVSLLVPLALLLAGCASSDGGSGGSARAVRKPPAGAPFDYQLSAPYRPSKGVRVLSRDRVARPASGRYTVCYVNAFQSQPGKRAARWWEDTHPDLLLRDGRGKPVVDEDWNEPLLDISSGTKRKRLIRIVGRWIDGCAERGFDAVEPDNLDSYERSHGLLDTGDAAAFARLLARRAHAGGLAIAQKNTADLLKEHRRIGFDFAVTEECARYRECGRYARAYEGRVFDVEYRERDFTR</sequence>
<dbReference type="InterPro" id="IPR004352">
    <property type="entry name" value="GH114_TIM-barrel"/>
</dbReference>
<accession>A0A6G4X8J6</accession>
<protein>
    <submittedName>
        <fullName evidence="3">Endo alpha-1,4 polygalactosaminidase</fullName>
    </submittedName>
</protein>
<reference evidence="3 4" key="1">
    <citation type="submission" date="2020-02" db="EMBL/GenBank/DDBJ databases">
        <title>Whole-genome analyses of novel actinobacteria.</title>
        <authorList>
            <person name="Sahin N."/>
            <person name="Tatar D."/>
        </authorList>
    </citation>
    <scope>NUCLEOTIDE SEQUENCE [LARGE SCALE GENOMIC DNA]</scope>
    <source>
        <strain evidence="3 4">SB3404</strain>
    </source>
</reference>
<keyword evidence="4" id="KW-1185">Reference proteome</keyword>
<dbReference type="Pfam" id="PF03537">
    <property type="entry name" value="Glyco_hydro_114"/>
    <property type="match status" value="1"/>
</dbReference>
<name>A0A6G4X8J6_9ACTN</name>
<dbReference type="EMBL" id="JAAKZZ010000950">
    <property type="protein sequence ID" value="NGO73866.1"/>
    <property type="molecule type" value="Genomic_DNA"/>
</dbReference>
<dbReference type="InterPro" id="IPR013785">
    <property type="entry name" value="Aldolase_TIM"/>
</dbReference>
<feature type="region of interest" description="Disordered" evidence="1">
    <location>
        <begin position="1"/>
        <end position="24"/>
    </location>
</feature>
<evidence type="ECO:0000313" key="3">
    <source>
        <dbReference type="EMBL" id="NGO73866.1"/>
    </source>
</evidence>
<dbReference type="Proteomes" id="UP000477722">
    <property type="component" value="Unassembled WGS sequence"/>
</dbReference>
<dbReference type="AlphaFoldDB" id="A0A6G4X8J6"/>
<organism evidence="3 4">
    <name type="scientific">Streptomyces boncukensis</name>
    <dbReference type="NCBI Taxonomy" id="2711219"/>
    <lineage>
        <taxon>Bacteria</taxon>
        <taxon>Bacillati</taxon>
        <taxon>Actinomycetota</taxon>
        <taxon>Actinomycetes</taxon>
        <taxon>Kitasatosporales</taxon>
        <taxon>Streptomycetaceae</taxon>
        <taxon>Streptomyces</taxon>
    </lineage>
</organism>
<dbReference type="InterPro" id="IPR017853">
    <property type="entry name" value="GH"/>
</dbReference>
<dbReference type="PANTHER" id="PTHR35273:SF2">
    <property type="entry name" value="ALPHA-GALACTOSIDASE"/>
    <property type="match status" value="1"/>
</dbReference>
<dbReference type="Gene3D" id="3.20.20.70">
    <property type="entry name" value="Aldolase class I"/>
    <property type="match status" value="1"/>
</dbReference>
<gene>
    <name evidence="3" type="ORF">G5C65_37240</name>
</gene>
<dbReference type="PANTHER" id="PTHR35273">
    <property type="entry name" value="ALPHA-1,4 POLYGALACTOSAMINIDASE, PUTATIVE (AFU_ORTHOLOGUE AFUA_3G07890)-RELATED"/>
    <property type="match status" value="1"/>
</dbReference>
<proteinExistence type="predicted"/>
<evidence type="ECO:0000259" key="2">
    <source>
        <dbReference type="Pfam" id="PF03537"/>
    </source>
</evidence>
<comment type="caution">
    <text evidence="3">The sequence shown here is derived from an EMBL/GenBank/DDBJ whole genome shotgun (WGS) entry which is preliminary data.</text>
</comment>
<evidence type="ECO:0000256" key="1">
    <source>
        <dbReference type="SAM" id="MobiDB-lite"/>
    </source>
</evidence>
<dbReference type="SUPFAM" id="SSF51445">
    <property type="entry name" value="(Trans)glycosidases"/>
    <property type="match status" value="1"/>
</dbReference>
<evidence type="ECO:0000313" key="4">
    <source>
        <dbReference type="Proteomes" id="UP000477722"/>
    </source>
</evidence>